<dbReference type="Gene3D" id="3.20.20.10">
    <property type="entry name" value="Alanine racemase"/>
    <property type="match status" value="1"/>
</dbReference>
<dbReference type="RefSeq" id="WP_174397104.1">
    <property type="nucleotide sequence ID" value="NZ_VBSB01000004.1"/>
</dbReference>
<dbReference type="Pfam" id="PF02784">
    <property type="entry name" value="Orn_Arg_deC_N"/>
    <property type="match status" value="1"/>
</dbReference>
<protein>
    <recommendedName>
        <fullName evidence="1">Orn/DAP/Arg decarboxylase 2 N-terminal domain-containing protein</fullName>
    </recommendedName>
</protein>
<dbReference type="InterPro" id="IPR029066">
    <property type="entry name" value="PLP-binding_barrel"/>
</dbReference>
<dbReference type="EMBL" id="VBSB01000004">
    <property type="protein sequence ID" value="NTY59188.1"/>
    <property type="molecule type" value="Genomic_DNA"/>
</dbReference>
<dbReference type="InterPro" id="IPR022644">
    <property type="entry name" value="De-COase2_N"/>
</dbReference>
<sequence length="254" mass="26988">MTTSVPGNVWPLTSVAARLTARSTLVDVAVNETVVLRRCAQYRKAFRCAAVSYPADVLRLDAPADWIRRHGVAIDVADADGIATAVSAGVVPQRIIVHGSDQRASEISRAIEAGAGRYVVNSRQQVKALAGSVPHRRRILVDVTDEDGDELVAAVIAGVGLDMIGVHRRLRSGDGGRAAVREMIAEIRGFARRYNIIPARLSLGEVDVADWDCAPDDLTAIAVAIDDAVEDGCIASRFPSPAVNIAPSRAALSH</sequence>
<evidence type="ECO:0000313" key="2">
    <source>
        <dbReference type="EMBL" id="NTY59188.1"/>
    </source>
</evidence>
<reference evidence="2 3" key="1">
    <citation type="submission" date="2019-05" db="EMBL/GenBank/DDBJ databases">
        <title>Mycolicibacterium sphagni ENV482 genome assembly.</title>
        <authorList>
            <person name="Chen W."/>
            <person name="Faulkner N.W."/>
            <person name="Hyman M.R."/>
        </authorList>
    </citation>
    <scope>NUCLEOTIDE SEQUENCE [LARGE SCALE GENOMIC DNA]</scope>
    <source>
        <strain evidence="2 3">ENV482</strain>
    </source>
</reference>
<feature type="domain" description="Orn/DAP/Arg decarboxylase 2 N-terminal" evidence="1">
    <location>
        <begin position="35"/>
        <end position="148"/>
    </location>
</feature>
<proteinExistence type="predicted"/>
<dbReference type="SUPFAM" id="SSF51419">
    <property type="entry name" value="PLP-binding barrel"/>
    <property type="match status" value="1"/>
</dbReference>
<evidence type="ECO:0000259" key="1">
    <source>
        <dbReference type="Pfam" id="PF02784"/>
    </source>
</evidence>
<evidence type="ECO:0000313" key="3">
    <source>
        <dbReference type="Proteomes" id="UP000708347"/>
    </source>
</evidence>
<comment type="caution">
    <text evidence="2">The sequence shown here is derived from an EMBL/GenBank/DDBJ whole genome shotgun (WGS) entry which is preliminary data.</text>
</comment>
<dbReference type="Proteomes" id="UP000708347">
    <property type="component" value="Unassembled WGS sequence"/>
</dbReference>
<name>A0ABX2JWI9_9MYCO</name>
<keyword evidence="3" id="KW-1185">Reference proteome</keyword>
<organism evidence="2 3">
    <name type="scientific">Mycolicibacterium sphagni</name>
    <dbReference type="NCBI Taxonomy" id="1786"/>
    <lineage>
        <taxon>Bacteria</taxon>
        <taxon>Bacillati</taxon>
        <taxon>Actinomycetota</taxon>
        <taxon>Actinomycetes</taxon>
        <taxon>Mycobacteriales</taxon>
        <taxon>Mycobacteriaceae</taxon>
        <taxon>Mycolicibacterium</taxon>
    </lineage>
</organism>
<gene>
    <name evidence="2" type="ORF">FEG63_06420</name>
</gene>
<accession>A0ABX2JWI9</accession>